<dbReference type="CDD" id="cd06530">
    <property type="entry name" value="S26_SPase_I"/>
    <property type="match status" value="1"/>
</dbReference>
<evidence type="ECO:0000256" key="5">
    <source>
        <dbReference type="NCBIfam" id="TIGR02228"/>
    </source>
</evidence>
<feature type="transmembrane region" description="Helical" evidence="7">
    <location>
        <begin position="12"/>
        <end position="36"/>
    </location>
</feature>
<keyword evidence="4 7" id="KW-0472">Membrane</keyword>
<dbReference type="AlphaFoldDB" id="A0A926E006"/>
<gene>
    <name evidence="8" type="ORF">H8711_06935</name>
</gene>
<accession>A0A926E006</accession>
<dbReference type="InterPro" id="IPR036286">
    <property type="entry name" value="LexA/Signal_pep-like_sf"/>
</dbReference>
<keyword evidence="2 7" id="KW-0812">Transmembrane</keyword>
<dbReference type="GO" id="GO:0016020">
    <property type="term" value="C:membrane"/>
    <property type="evidence" value="ECO:0007669"/>
    <property type="project" value="UniProtKB-SubCell"/>
</dbReference>
<evidence type="ECO:0000313" key="8">
    <source>
        <dbReference type="EMBL" id="MBC8546669.1"/>
    </source>
</evidence>
<dbReference type="PANTHER" id="PTHR10806">
    <property type="entry name" value="SIGNAL PEPTIDASE COMPLEX CATALYTIC SUBUNIT SEC11"/>
    <property type="match status" value="1"/>
</dbReference>
<sequence length="242" mass="26758">MSRTKRFLHVLNRCISVVLTVLLVGLFLVMVYLIIASNTQSMPFFNQYSIYTVTTGSMTGTLDVGSVIVVKKVDPQTLEEGDIITFLSNDPMFNGKVVTHRIVEVTEGTGGKMFITKGDANEDRDGAAALPSNVLGKVVLHIPWLGYLLAFLKTKQGYFLILILPCFALLVVEVIQLIKNICRYVDEKDQKKLDSESQTGEISDEKNSQDDQTREKSPVTEEAEGDSTKEAAGQDNTDEENA</sequence>
<feature type="transmembrane region" description="Helical" evidence="7">
    <location>
        <begin position="158"/>
        <end position="178"/>
    </location>
</feature>
<organism evidence="8 9">
    <name type="scientific">Ligaoa zhengdingensis</name>
    <dbReference type="NCBI Taxonomy" id="2763658"/>
    <lineage>
        <taxon>Bacteria</taxon>
        <taxon>Bacillati</taxon>
        <taxon>Bacillota</taxon>
        <taxon>Clostridia</taxon>
        <taxon>Eubacteriales</taxon>
        <taxon>Oscillospiraceae</taxon>
        <taxon>Ligaoa</taxon>
    </lineage>
</organism>
<dbReference type="RefSeq" id="WP_249282748.1">
    <property type="nucleotide sequence ID" value="NZ_JACRST010000008.1"/>
</dbReference>
<dbReference type="InterPro" id="IPR019533">
    <property type="entry name" value="Peptidase_S26"/>
</dbReference>
<reference evidence="8" key="1">
    <citation type="submission" date="2020-08" db="EMBL/GenBank/DDBJ databases">
        <title>Genome public.</title>
        <authorList>
            <person name="Liu C."/>
            <person name="Sun Q."/>
        </authorList>
    </citation>
    <scope>NUCLEOTIDE SEQUENCE</scope>
    <source>
        <strain evidence="8">NSJ-31</strain>
    </source>
</reference>
<evidence type="ECO:0000256" key="3">
    <source>
        <dbReference type="ARBA" id="ARBA00022989"/>
    </source>
</evidence>
<dbReference type="EC" id="3.4.21.89" evidence="5"/>
<protein>
    <recommendedName>
        <fullName evidence="5">Signal peptidase I</fullName>
        <ecNumber evidence="5">3.4.21.89</ecNumber>
    </recommendedName>
</protein>
<dbReference type="Proteomes" id="UP000653127">
    <property type="component" value="Unassembled WGS sequence"/>
</dbReference>
<keyword evidence="3 7" id="KW-1133">Transmembrane helix</keyword>
<evidence type="ECO:0000256" key="4">
    <source>
        <dbReference type="ARBA" id="ARBA00023136"/>
    </source>
</evidence>
<evidence type="ECO:0000256" key="6">
    <source>
        <dbReference type="SAM" id="MobiDB-lite"/>
    </source>
</evidence>
<dbReference type="GO" id="GO:0006465">
    <property type="term" value="P:signal peptide processing"/>
    <property type="evidence" value="ECO:0007669"/>
    <property type="project" value="UniProtKB-UniRule"/>
</dbReference>
<keyword evidence="9" id="KW-1185">Reference proteome</keyword>
<evidence type="ECO:0000256" key="7">
    <source>
        <dbReference type="SAM" id="Phobius"/>
    </source>
</evidence>
<dbReference type="GO" id="GO:0004252">
    <property type="term" value="F:serine-type endopeptidase activity"/>
    <property type="evidence" value="ECO:0007669"/>
    <property type="project" value="UniProtKB-UniRule"/>
</dbReference>
<dbReference type="EMBL" id="JACRST010000008">
    <property type="protein sequence ID" value="MBC8546669.1"/>
    <property type="molecule type" value="Genomic_DNA"/>
</dbReference>
<dbReference type="GO" id="GO:0009003">
    <property type="term" value="F:signal peptidase activity"/>
    <property type="evidence" value="ECO:0007669"/>
    <property type="project" value="UniProtKB-EC"/>
</dbReference>
<comment type="subcellular location">
    <subcellularLocation>
        <location evidence="1">Membrane</location>
    </subcellularLocation>
</comment>
<keyword evidence="8" id="KW-0378">Hydrolase</keyword>
<comment type="caution">
    <text evidence="8">The sequence shown here is derived from an EMBL/GenBank/DDBJ whole genome shotgun (WGS) entry which is preliminary data.</text>
</comment>
<evidence type="ECO:0000256" key="1">
    <source>
        <dbReference type="ARBA" id="ARBA00004370"/>
    </source>
</evidence>
<evidence type="ECO:0000256" key="2">
    <source>
        <dbReference type="ARBA" id="ARBA00022692"/>
    </source>
</evidence>
<dbReference type="NCBIfam" id="TIGR02228">
    <property type="entry name" value="sigpep_I_arch"/>
    <property type="match status" value="1"/>
</dbReference>
<feature type="compositionally biased region" description="Basic and acidic residues" evidence="6">
    <location>
        <begin position="203"/>
        <end position="219"/>
    </location>
</feature>
<dbReference type="PANTHER" id="PTHR10806:SF6">
    <property type="entry name" value="SIGNAL PEPTIDASE COMPLEX CATALYTIC SUBUNIT SEC11"/>
    <property type="match status" value="1"/>
</dbReference>
<dbReference type="InterPro" id="IPR001733">
    <property type="entry name" value="Peptidase_S26B"/>
</dbReference>
<feature type="region of interest" description="Disordered" evidence="6">
    <location>
        <begin position="190"/>
        <end position="242"/>
    </location>
</feature>
<proteinExistence type="predicted"/>
<dbReference type="Gene3D" id="2.10.109.10">
    <property type="entry name" value="Umud Fragment, subunit A"/>
    <property type="match status" value="1"/>
</dbReference>
<evidence type="ECO:0000313" key="9">
    <source>
        <dbReference type="Proteomes" id="UP000653127"/>
    </source>
</evidence>
<dbReference type="SUPFAM" id="SSF51306">
    <property type="entry name" value="LexA/Signal peptidase"/>
    <property type="match status" value="1"/>
</dbReference>
<name>A0A926E006_9FIRM</name>